<feature type="domain" description="Alpha-D-phosphohexomutase alpha/beta/alpha" evidence="12">
    <location>
        <begin position="295"/>
        <end position="405"/>
    </location>
</feature>
<dbReference type="Gene3D" id="3.30.310.50">
    <property type="entry name" value="Alpha-D-phosphohexomutase, C-terminal domain"/>
    <property type="match status" value="1"/>
</dbReference>
<dbReference type="InterPro" id="IPR005846">
    <property type="entry name" value="A-D-PHexomutase_a/b/a-III"/>
</dbReference>
<evidence type="ECO:0000256" key="7">
    <source>
        <dbReference type="ARBA" id="ARBA00022842"/>
    </source>
</evidence>
<dbReference type="InterPro" id="IPR005845">
    <property type="entry name" value="A-D-PHexomutase_a/b/a-II"/>
</dbReference>
<proteinExistence type="inferred from homology"/>
<dbReference type="GO" id="GO:0004614">
    <property type="term" value="F:phosphoglucomutase activity"/>
    <property type="evidence" value="ECO:0007669"/>
    <property type="project" value="UniProtKB-EC"/>
</dbReference>
<dbReference type="FunFam" id="3.40.120.10:FF:000004">
    <property type="entry name" value="Phosphoglucomutase 5"/>
    <property type="match status" value="1"/>
</dbReference>
<evidence type="ECO:0000256" key="1">
    <source>
        <dbReference type="ARBA" id="ARBA00000443"/>
    </source>
</evidence>
<gene>
    <name evidence="13" type="ORF">CHUV0807_0790</name>
</gene>
<dbReference type="AlphaFoldDB" id="A0A1C3NEH6"/>
<organism evidence="13 14">
    <name type="scientific">Cardiobacterium hominis</name>
    <dbReference type="NCBI Taxonomy" id="2718"/>
    <lineage>
        <taxon>Bacteria</taxon>
        <taxon>Pseudomonadati</taxon>
        <taxon>Pseudomonadota</taxon>
        <taxon>Gammaproteobacteria</taxon>
        <taxon>Cardiobacteriales</taxon>
        <taxon>Cardiobacteriaceae</taxon>
        <taxon>Cardiobacterium</taxon>
    </lineage>
</organism>
<dbReference type="PRINTS" id="PR00509">
    <property type="entry name" value="PGMPMM"/>
</dbReference>
<dbReference type="InterPro" id="IPR036900">
    <property type="entry name" value="A-D-PHexomutase_C_sf"/>
</dbReference>
<comment type="similarity">
    <text evidence="3 9">Belongs to the phosphohexose mutase family.</text>
</comment>
<dbReference type="PROSITE" id="PS00710">
    <property type="entry name" value="PGM_PMM"/>
    <property type="match status" value="1"/>
</dbReference>
<dbReference type="Pfam" id="PF02878">
    <property type="entry name" value="PGM_PMM_I"/>
    <property type="match status" value="1"/>
</dbReference>
<dbReference type="Proteomes" id="UP000190837">
    <property type="component" value="Unassembled WGS sequence"/>
</dbReference>
<dbReference type="GO" id="GO:0000287">
    <property type="term" value="F:magnesium ion binding"/>
    <property type="evidence" value="ECO:0007669"/>
    <property type="project" value="InterPro"/>
</dbReference>
<dbReference type="Pfam" id="PF02879">
    <property type="entry name" value="PGM_PMM_II"/>
    <property type="match status" value="1"/>
</dbReference>
<dbReference type="Pfam" id="PF24947">
    <property type="entry name" value="PGM1_C_vert_fung"/>
    <property type="match status" value="1"/>
</dbReference>
<dbReference type="EC" id="5.4.2.2" evidence="4"/>
<evidence type="ECO:0000256" key="2">
    <source>
        <dbReference type="ARBA" id="ARBA00001946"/>
    </source>
</evidence>
<dbReference type="Pfam" id="PF02880">
    <property type="entry name" value="PGM_PMM_III"/>
    <property type="match status" value="1"/>
</dbReference>
<keyword evidence="5" id="KW-0597">Phosphoprotein</keyword>
<sequence>MEIKTIKFATFTDQRPGTSGLRKPVPHYQQPHYTESFIQSIFTSLGGVAGKTLVLGGDGRYYCDEAVAIVLKMAVAQGAKLVLLGENGLLSTPAASHVIRHYQADFGIILSASHNPGGKDGDFGIKFNLAAGQPAPEHATEAAYAVSKSLTEYTIAAVELPPLDKAGSYRIGDTEVRIISSTADYADLMETLFDFPAIRAHIAKHPFVFDAMHAATGPYAVEVFAHRLGLPQKYLLNTKPLPDFGGGHPDPSPAHIDELKAAMAADEAVVMGAASDGDGDRNLITGRKHFVNPCDSLAIIADNHALIPCLKTLKGVGRTMPTSRAVDAVCTARGLNYYETPTGWKFFANLLNADMIHLCGEESFGTSGNHIREKDGIWAVLCWLNLQAATGKTPDEIIEAHWQRYGRHIFNRFDYTGLDKDKAGEMLKAFETQLAKMIGQTVSGLPITDAGQFNYTDPTNGENSPNQGLQVQFGPQARVICRLSGTDTRGATMRMYVEYWQQDVNSAPALAGTTSTLASMAQGMMNLEHFVGRSQPDNIV</sequence>
<dbReference type="PANTHER" id="PTHR22573">
    <property type="entry name" value="PHOSPHOHEXOMUTASE FAMILY MEMBER"/>
    <property type="match status" value="1"/>
</dbReference>
<dbReference type="InterPro" id="IPR005844">
    <property type="entry name" value="A-D-PHexomutase_a/b/a-I"/>
</dbReference>
<dbReference type="GO" id="GO:0005829">
    <property type="term" value="C:cytosol"/>
    <property type="evidence" value="ECO:0007669"/>
    <property type="project" value="TreeGrafter"/>
</dbReference>
<protein>
    <recommendedName>
        <fullName evidence="4">phosphoglucomutase (alpha-D-glucose-1,6-bisphosphate-dependent)</fullName>
        <ecNumber evidence="4">5.4.2.2</ecNumber>
    </recommendedName>
</protein>
<evidence type="ECO:0000313" key="13">
    <source>
        <dbReference type="EMBL" id="SBV30987.1"/>
    </source>
</evidence>
<keyword evidence="6 9" id="KW-0479">Metal-binding</keyword>
<evidence type="ECO:0000313" key="14">
    <source>
        <dbReference type="Proteomes" id="UP000190837"/>
    </source>
</evidence>
<dbReference type="SUPFAM" id="SSF55957">
    <property type="entry name" value="Phosphoglucomutase, C-terminal domain"/>
    <property type="match status" value="1"/>
</dbReference>
<evidence type="ECO:0000256" key="3">
    <source>
        <dbReference type="ARBA" id="ARBA00010231"/>
    </source>
</evidence>
<name>A0A1C3NEH6_9GAMM</name>
<feature type="domain" description="Alpha-D-phosphohexomutase alpha/beta/alpha" evidence="10">
    <location>
        <begin position="14"/>
        <end position="152"/>
    </location>
</feature>
<evidence type="ECO:0000259" key="12">
    <source>
        <dbReference type="Pfam" id="PF02880"/>
    </source>
</evidence>
<dbReference type="RefSeq" id="WP_079539864.1">
    <property type="nucleotide sequence ID" value="NZ_FKLO01000033.1"/>
</dbReference>
<dbReference type="InterPro" id="IPR045244">
    <property type="entry name" value="PGM"/>
</dbReference>
<accession>A0A1C3NEH6</accession>
<dbReference type="PANTHER" id="PTHR22573:SF2">
    <property type="entry name" value="PHOSPHOGLUCOMUTASE"/>
    <property type="match status" value="1"/>
</dbReference>
<dbReference type="GO" id="GO:0005975">
    <property type="term" value="P:carbohydrate metabolic process"/>
    <property type="evidence" value="ECO:0007669"/>
    <property type="project" value="InterPro"/>
</dbReference>
<dbReference type="InterPro" id="IPR016055">
    <property type="entry name" value="A-D-PHexomutase_a/b/a-I/II/III"/>
</dbReference>
<evidence type="ECO:0000256" key="6">
    <source>
        <dbReference type="ARBA" id="ARBA00022723"/>
    </source>
</evidence>
<dbReference type="InterPro" id="IPR005841">
    <property type="entry name" value="Alpha-D-phosphohexomutase_SF"/>
</dbReference>
<dbReference type="Gene3D" id="3.40.120.10">
    <property type="entry name" value="Alpha-D-Glucose-1,6-Bisphosphate, subunit A, domain 3"/>
    <property type="match status" value="3"/>
</dbReference>
<evidence type="ECO:0000256" key="4">
    <source>
        <dbReference type="ARBA" id="ARBA00012728"/>
    </source>
</evidence>
<comment type="catalytic activity">
    <reaction evidence="1">
        <text>alpha-D-glucose 1-phosphate = alpha-D-glucose 6-phosphate</text>
        <dbReference type="Rhea" id="RHEA:23536"/>
        <dbReference type="ChEBI" id="CHEBI:58225"/>
        <dbReference type="ChEBI" id="CHEBI:58601"/>
        <dbReference type="EC" id="5.4.2.2"/>
    </reaction>
</comment>
<evidence type="ECO:0000259" key="11">
    <source>
        <dbReference type="Pfam" id="PF02879"/>
    </source>
</evidence>
<feature type="domain" description="Alpha-D-phosphohexomutase alpha/beta/alpha" evidence="11">
    <location>
        <begin position="184"/>
        <end position="284"/>
    </location>
</feature>
<dbReference type="NCBIfam" id="NF005737">
    <property type="entry name" value="PRK07564.1-1"/>
    <property type="match status" value="1"/>
</dbReference>
<comment type="cofactor">
    <cofactor evidence="2">
        <name>Mg(2+)</name>
        <dbReference type="ChEBI" id="CHEBI:18420"/>
    </cofactor>
</comment>
<reference evidence="14" key="1">
    <citation type="submission" date="2016-04" db="EMBL/GenBank/DDBJ databases">
        <authorList>
            <person name="Tagini F."/>
        </authorList>
    </citation>
    <scope>NUCLEOTIDE SEQUENCE [LARGE SCALE GENOMIC DNA]</scope>
    <source>
        <strain evidence="14">CHUV0807</strain>
    </source>
</reference>
<evidence type="ECO:0000259" key="10">
    <source>
        <dbReference type="Pfam" id="PF02878"/>
    </source>
</evidence>
<evidence type="ECO:0000256" key="9">
    <source>
        <dbReference type="RuleBase" id="RU004326"/>
    </source>
</evidence>
<keyword evidence="8 13" id="KW-0413">Isomerase</keyword>
<dbReference type="EMBL" id="FKLO01000033">
    <property type="protein sequence ID" value="SBV30987.1"/>
    <property type="molecule type" value="Genomic_DNA"/>
</dbReference>
<dbReference type="SUPFAM" id="SSF53738">
    <property type="entry name" value="Phosphoglucomutase, first 3 domains"/>
    <property type="match status" value="3"/>
</dbReference>
<evidence type="ECO:0000256" key="8">
    <source>
        <dbReference type="ARBA" id="ARBA00023235"/>
    </source>
</evidence>
<evidence type="ECO:0000256" key="5">
    <source>
        <dbReference type="ARBA" id="ARBA00022553"/>
    </source>
</evidence>
<dbReference type="InterPro" id="IPR016066">
    <property type="entry name" value="A-D-PHexomutase_CS"/>
</dbReference>
<keyword evidence="7 9" id="KW-0460">Magnesium</keyword>